<evidence type="ECO:0000256" key="9">
    <source>
        <dbReference type="SAM" id="MobiDB-lite"/>
    </source>
</evidence>
<organism evidence="11 12">
    <name type="scientific">Panicum virgatum</name>
    <name type="common">Blackwell switchgrass</name>
    <dbReference type="NCBI Taxonomy" id="38727"/>
    <lineage>
        <taxon>Eukaryota</taxon>
        <taxon>Viridiplantae</taxon>
        <taxon>Streptophyta</taxon>
        <taxon>Embryophyta</taxon>
        <taxon>Tracheophyta</taxon>
        <taxon>Spermatophyta</taxon>
        <taxon>Magnoliopsida</taxon>
        <taxon>Liliopsida</taxon>
        <taxon>Poales</taxon>
        <taxon>Poaceae</taxon>
        <taxon>PACMAD clade</taxon>
        <taxon>Panicoideae</taxon>
        <taxon>Panicodae</taxon>
        <taxon>Paniceae</taxon>
        <taxon>Panicinae</taxon>
        <taxon>Panicum</taxon>
        <taxon>Panicum sect. Hiantes</taxon>
    </lineage>
</organism>
<evidence type="ECO:0000313" key="12">
    <source>
        <dbReference type="Proteomes" id="UP000823388"/>
    </source>
</evidence>
<dbReference type="GO" id="GO:0061630">
    <property type="term" value="F:ubiquitin protein ligase activity"/>
    <property type="evidence" value="ECO:0007669"/>
    <property type="project" value="UniProtKB-EC"/>
</dbReference>
<dbReference type="PANTHER" id="PTHR22937:SF161">
    <property type="entry name" value="RING-TYPE E3 UBIQUITIN TRANSFERASE"/>
    <property type="match status" value="1"/>
</dbReference>
<dbReference type="PANTHER" id="PTHR22937">
    <property type="entry name" value="E3 UBIQUITIN-PROTEIN LIGASE RNF165"/>
    <property type="match status" value="1"/>
</dbReference>
<dbReference type="SUPFAM" id="SSF57850">
    <property type="entry name" value="RING/U-box"/>
    <property type="match status" value="1"/>
</dbReference>
<dbReference type="GO" id="GO:0008270">
    <property type="term" value="F:zinc ion binding"/>
    <property type="evidence" value="ECO:0007669"/>
    <property type="project" value="UniProtKB-KW"/>
</dbReference>
<evidence type="ECO:0000256" key="1">
    <source>
        <dbReference type="ARBA" id="ARBA00000900"/>
    </source>
</evidence>
<keyword evidence="7" id="KW-0862">Zinc</keyword>
<keyword evidence="3" id="KW-0808">Transferase</keyword>
<keyword evidence="6" id="KW-0833">Ubl conjugation pathway</keyword>
<dbReference type="AlphaFoldDB" id="A0A8T0QXV0"/>
<feature type="compositionally biased region" description="Polar residues" evidence="9">
    <location>
        <begin position="75"/>
        <end position="98"/>
    </location>
</feature>
<feature type="region of interest" description="Disordered" evidence="9">
    <location>
        <begin position="47"/>
        <end position="108"/>
    </location>
</feature>
<evidence type="ECO:0000256" key="5">
    <source>
        <dbReference type="ARBA" id="ARBA00022771"/>
    </source>
</evidence>
<dbReference type="Proteomes" id="UP000823388">
    <property type="component" value="Chromosome 6N"/>
</dbReference>
<keyword evidence="4" id="KW-0479">Metal-binding</keyword>
<evidence type="ECO:0000256" key="7">
    <source>
        <dbReference type="ARBA" id="ARBA00022833"/>
    </source>
</evidence>
<dbReference type="InterPro" id="IPR045191">
    <property type="entry name" value="MBR1/2-like"/>
</dbReference>
<dbReference type="PROSITE" id="PS50089">
    <property type="entry name" value="ZF_RING_2"/>
    <property type="match status" value="1"/>
</dbReference>
<dbReference type="OrthoDB" id="8062037at2759"/>
<dbReference type="EMBL" id="CM029048">
    <property type="protein sequence ID" value="KAG2577723.1"/>
    <property type="molecule type" value="Genomic_DNA"/>
</dbReference>
<keyword evidence="5 8" id="KW-0863">Zinc-finger</keyword>
<dbReference type="InterPro" id="IPR013083">
    <property type="entry name" value="Znf_RING/FYVE/PHD"/>
</dbReference>
<dbReference type="SMART" id="SM00184">
    <property type="entry name" value="RING"/>
    <property type="match status" value="1"/>
</dbReference>
<comment type="catalytic activity">
    <reaction evidence="1">
        <text>S-ubiquitinyl-[E2 ubiquitin-conjugating enzyme]-L-cysteine + [acceptor protein]-L-lysine = [E2 ubiquitin-conjugating enzyme]-L-cysteine + N(6)-ubiquitinyl-[acceptor protein]-L-lysine.</text>
        <dbReference type="EC" id="2.3.2.27"/>
    </reaction>
</comment>
<evidence type="ECO:0000256" key="4">
    <source>
        <dbReference type="ARBA" id="ARBA00022723"/>
    </source>
</evidence>
<feature type="domain" description="RING-type" evidence="10">
    <location>
        <begin position="313"/>
        <end position="354"/>
    </location>
</feature>
<evidence type="ECO:0000256" key="6">
    <source>
        <dbReference type="ARBA" id="ARBA00022786"/>
    </source>
</evidence>
<protein>
    <recommendedName>
        <fullName evidence="2">RING-type E3 ubiquitin transferase</fullName>
        <ecNumber evidence="2">2.3.2.27</ecNumber>
    </recommendedName>
</protein>
<sequence length="362" mass="40343">MDEAMGRRTASGLLVTKGGSILLFREESPHHKASACCTRLGCSSKLFPNKDRKMHKTTKETSGPQRSHVLRKSNRMSPQGSISYDGNTSRNAASTFSEAGNKPRRRENAGRDLLARLKERVNASRKRSFSGGSSPCLSPSNTSNSGSLSSSRSISRSLCRPASRMRKDGGRVAEAVRMHRTRDSSGTTREDVPRNSNQDPSGRFLSRSLFRHRSGIQRGPVSSLEDSLDDSNEYWRFDMDESAEVEDYYVFNDQHRGMRMDIDDMSYEELLALGERIGTVSTGLSDGALSECLKRSIYVPTTSTIHEDGDLKCIICQEEYFSGVEVAKMACKHYYHVTCIQQWLGQKNWCPICKSFASSVSS</sequence>
<evidence type="ECO:0000256" key="3">
    <source>
        <dbReference type="ARBA" id="ARBA00022679"/>
    </source>
</evidence>
<proteinExistence type="predicted"/>
<gene>
    <name evidence="11" type="ORF">PVAP13_6NG192003</name>
</gene>
<evidence type="ECO:0000256" key="8">
    <source>
        <dbReference type="PROSITE-ProRule" id="PRU00175"/>
    </source>
</evidence>
<evidence type="ECO:0000256" key="2">
    <source>
        <dbReference type="ARBA" id="ARBA00012483"/>
    </source>
</evidence>
<feature type="compositionally biased region" description="Low complexity" evidence="9">
    <location>
        <begin position="137"/>
        <end position="157"/>
    </location>
</feature>
<dbReference type="InterPro" id="IPR001841">
    <property type="entry name" value="Znf_RING"/>
</dbReference>
<comment type="caution">
    <text evidence="11">The sequence shown here is derived from an EMBL/GenBank/DDBJ whole genome shotgun (WGS) entry which is preliminary data.</text>
</comment>
<dbReference type="EC" id="2.3.2.27" evidence="2"/>
<dbReference type="Gene3D" id="3.30.40.10">
    <property type="entry name" value="Zinc/RING finger domain, C3HC4 (zinc finger)"/>
    <property type="match status" value="1"/>
</dbReference>
<keyword evidence="12" id="KW-1185">Reference proteome</keyword>
<feature type="region of interest" description="Disordered" evidence="9">
    <location>
        <begin position="120"/>
        <end position="206"/>
    </location>
</feature>
<evidence type="ECO:0000313" key="11">
    <source>
        <dbReference type="EMBL" id="KAG2577723.1"/>
    </source>
</evidence>
<evidence type="ECO:0000259" key="10">
    <source>
        <dbReference type="PROSITE" id="PS50089"/>
    </source>
</evidence>
<dbReference type="Pfam" id="PF13639">
    <property type="entry name" value="zf-RING_2"/>
    <property type="match status" value="1"/>
</dbReference>
<name>A0A8T0QXV0_PANVG</name>
<reference evidence="11" key="1">
    <citation type="submission" date="2020-05" db="EMBL/GenBank/DDBJ databases">
        <title>WGS assembly of Panicum virgatum.</title>
        <authorList>
            <person name="Lovell J.T."/>
            <person name="Jenkins J."/>
            <person name="Shu S."/>
            <person name="Juenger T.E."/>
            <person name="Schmutz J."/>
        </authorList>
    </citation>
    <scope>NUCLEOTIDE SEQUENCE</scope>
    <source>
        <strain evidence="11">AP13</strain>
    </source>
</reference>
<accession>A0A8T0QXV0</accession>
<feature type="compositionally biased region" description="Basic and acidic residues" evidence="9">
    <location>
        <begin position="165"/>
        <end position="193"/>
    </location>
</feature>
<dbReference type="FunFam" id="3.30.40.10:FF:000589">
    <property type="entry name" value="RING/U-box superfamily protein"/>
    <property type="match status" value="1"/>
</dbReference>